<dbReference type="PANTHER" id="PTHR37946:SF1">
    <property type="entry name" value="SLL1969 PROTEIN"/>
    <property type="match status" value="1"/>
</dbReference>
<gene>
    <name evidence="2" type="ORF">SM757_19675</name>
</gene>
<organism evidence="2 3">
    <name type="scientific">Azohydromonas lata</name>
    <dbReference type="NCBI Taxonomy" id="45677"/>
    <lineage>
        <taxon>Bacteria</taxon>
        <taxon>Pseudomonadati</taxon>
        <taxon>Pseudomonadota</taxon>
        <taxon>Betaproteobacteria</taxon>
        <taxon>Burkholderiales</taxon>
        <taxon>Sphaerotilaceae</taxon>
        <taxon>Azohydromonas</taxon>
    </lineage>
</organism>
<dbReference type="EMBL" id="JAXOJX010000035">
    <property type="protein sequence ID" value="MDZ5458805.1"/>
    <property type="molecule type" value="Genomic_DNA"/>
</dbReference>
<keyword evidence="1" id="KW-1133">Transmembrane helix</keyword>
<accession>A0ABU5IIX6</accession>
<feature type="transmembrane region" description="Helical" evidence="1">
    <location>
        <begin position="31"/>
        <end position="54"/>
    </location>
</feature>
<dbReference type="InterPro" id="IPR029058">
    <property type="entry name" value="AB_hydrolase_fold"/>
</dbReference>
<dbReference type="Gene3D" id="3.40.50.1820">
    <property type="entry name" value="alpha/beta hydrolase"/>
    <property type="match status" value="1"/>
</dbReference>
<dbReference type="SUPFAM" id="SSF53474">
    <property type="entry name" value="alpha/beta-Hydrolases"/>
    <property type="match status" value="1"/>
</dbReference>
<protein>
    <submittedName>
        <fullName evidence="2">Alpha/beta fold hydrolase</fullName>
    </submittedName>
</protein>
<feature type="transmembrane region" description="Helical" evidence="1">
    <location>
        <begin position="7"/>
        <end position="25"/>
    </location>
</feature>
<keyword evidence="3" id="KW-1185">Reference proteome</keyword>
<sequence length="315" mass="34401">MIARLQQFMTINWLLTIVGWFWWAWAHEYRLAAVLGTVFLATLHAGVLGLELLLQYFVSRHDAVPPASVRALLKAWAAECITGLRVFCLRQPFQHEAEPDYLPPPSGRRGVLLVHGLVCNRGVWSPWLRVLREHGVPVLAPSFEPPFGLIESWVPGVDAAVRRLYAATGEPVLIVAHSLGGLAVRAWLRGGGDASLVARVITIASPHRGTWLARFGTTPNARQLQLGSPWLKNLARDEAAAPHGLPMHCFFSDCDNVVFPPSVATLPGAENRLLRGWAHVDLLEAAELLDAVLQHAGAAPDGSVASRRAVPPMAR</sequence>
<keyword evidence="1" id="KW-0812">Transmembrane</keyword>
<dbReference type="PANTHER" id="PTHR37946">
    <property type="entry name" value="SLL1969 PROTEIN"/>
    <property type="match status" value="1"/>
</dbReference>
<name>A0ABU5IIX6_9BURK</name>
<evidence type="ECO:0000256" key="1">
    <source>
        <dbReference type="SAM" id="Phobius"/>
    </source>
</evidence>
<keyword evidence="2" id="KW-0378">Hydrolase</keyword>
<proteinExistence type="predicted"/>
<evidence type="ECO:0000313" key="3">
    <source>
        <dbReference type="Proteomes" id="UP001293718"/>
    </source>
</evidence>
<reference evidence="2 3" key="1">
    <citation type="submission" date="2023-11" db="EMBL/GenBank/DDBJ databases">
        <title>Draft genome of Azohydromonas lata strain H1 (DSM1123), a polyhydroxyalkanoate producer.</title>
        <authorList>
            <person name="Traversa D."/>
            <person name="D'Addabbo P."/>
            <person name="Pazzani C."/>
            <person name="Manzari C."/>
            <person name="Chiara M."/>
            <person name="Scrascia M."/>
        </authorList>
    </citation>
    <scope>NUCLEOTIDE SEQUENCE [LARGE SCALE GENOMIC DNA]</scope>
    <source>
        <strain evidence="2 3">H1</strain>
    </source>
</reference>
<comment type="caution">
    <text evidence="2">The sequence shown here is derived from an EMBL/GenBank/DDBJ whole genome shotgun (WGS) entry which is preliminary data.</text>
</comment>
<evidence type="ECO:0000313" key="2">
    <source>
        <dbReference type="EMBL" id="MDZ5458805.1"/>
    </source>
</evidence>
<dbReference type="Proteomes" id="UP001293718">
    <property type="component" value="Unassembled WGS sequence"/>
</dbReference>
<dbReference type="RefSeq" id="WP_066333515.1">
    <property type="nucleotide sequence ID" value="NZ_JAXOJX010000035.1"/>
</dbReference>
<dbReference type="GO" id="GO:0016787">
    <property type="term" value="F:hydrolase activity"/>
    <property type="evidence" value="ECO:0007669"/>
    <property type="project" value="UniProtKB-KW"/>
</dbReference>
<keyword evidence="1" id="KW-0472">Membrane</keyword>